<keyword evidence="3" id="KW-0731">Sigma factor</keyword>
<dbReference type="Proteomes" id="UP000006657">
    <property type="component" value="Chromosome"/>
</dbReference>
<dbReference type="InterPro" id="IPR014284">
    <property type="entry name" value="RNA_pol_sigma-70_dom"/>
</dbReference>
<dbReference type="InterPro" id="IPR039425">
    <property type="entry name" value="RNA_pol_sigma-70-like"/>
</dbReference>
<dbReference type="SUPFAM" id="SSF88659">
    <property type="entry name" value="Sigma3 and sigma4 domains of RNA polymerase sigma factors"/>
    <property type="match status" value="1"/>
</dbReference>
<dbReference type="InterPro" id="IPR013249">
    <property type="entry name" value="RNA_pol_sigma70_r4_t2"/>
</dbReference>
<dbReference type="InterPro" id="IPR014327">
    <property type="entry name" value="RNA_pol_sigma70_bacteroid"/>
</dbReference>
<organism evidence="7 8">
    <name type="scientific">Odoribacter splanchnicus (strain ATCC 29572 / DSM 20712 / CIP 104287 / JCM 15291 / NCTC 10825 / 1651/6)</name>
    <name type="common">Bacteroides splanchnicus</name>
    <dbReference type="NCBI Taxonomy" id="709991"/>
    <lineage>
        <taxon>Bacteria</taxon>
        <taxon>Pseudomonadati</taxon>
        <taxon>Bacteroidota</taxon>
        <taxon>Bacteroidia</taxon>
        <taxon>Bacteroidales</taxon>
        <taxon>Odoribacteraceae</taxon>
        <taxon>Odoribacter</taxon>
    </lineage>
</organism>
<dbReference type="HOGENOM" id="CLU_047691_4_3_10"/>
<dbReference type="InterPro" id="IPR007627">
    <property type="entry name" value="RNA_pol_sigma70_r2"/>
</dbReference>
<evidence type="ECO:0000313" key="8">
    <source>
        <dbReference type="Proteomes" id="UP000006657"/>
    </source>
</evidence>
<feature type="domain" description="RNA polymerase sigma-70 region 2" evidence="5">
    <location>
        <begin position="39"/>
        <end position="104"/>
    </location>
</feature>
<name>F9Z5M5_ODOSD</name>
<sequence>MSLFLCVIYYTMLKKAPDNQAKTDSQEFSYDQPDVFDRLFDRHYTSLWSFAFHYVKDKDIAEDLVQEAFIQLWDHLKGFDSFAAIRVYLFRNVRNAALDYLRHDKVRNRNSTELNVWLQNELREPLERKIIEEEVFGSMYDAIYKLPEQTRKIVLLTLKGVSNPQIAEQLKISVNTLKTLKKRAYQYLRNELGPYRFTLLNWIFLLRKLIKRNNN</sequence>
<dbReference type="STRING" id="709991.Odosp_1671"/>
<evidence type="ECO:0000259" key="5">
    <source>
        <dbReference type="Pfam" id="PF04542"/>
    </source>
</evidence>
<keyword evidence="4" id="KW-0804">Transcription</keyword>
<dbReference type="Pfam" id="PF04542">
    <property type="entry name" value="Sigma70_r2"/>
    <property type="match status" value="1"/>
</dbReference>
<evidence type="ECO:0000256" key="3">
    <source>
        <dbReference type="ARBA" id="ARBA00023082"/>
    </source>
</evidence>
<proteinExistence type="inferred from homology"/>
<protein>
    <submittedName>
        <fullName evidence="7">RNA polymerase, sigma-24 subunit, ECF subfamily</fullName>
    </submittedName>
</protein>
<dbReference type="Gene3D" id="1.10.10.10">
    <property type="entry name" value="Winged helix-like DNA-binding domain superfamily/Winged helix DNA-binding domain"/>
    <property type="match status" value="1"/>
</dbReference>
<keyword evidence="8" id="KW-1185">Reference proteome</keyword>
<gene>
    <name evidence="7" type="ordered locus">Odosp_1671</name>
</gene>
<dbReference type="GO" id="GO:0016987">
    <property type="term" value="F:sigma factor activity"/>
    <property type="evidence" value="ECO:0007669"/>
    <property type="project" value="UniProtKB-KW"/>
</dbReference>
<evidence type="ECO:0000256" key="4">
    <source>
        <dbReference type="ARBA" id="ARBA00023163"/>
    </source>
</evidence>
<dbReference type="InterPro" id="IPR013325">
    <property type="entry name" value="RNA_pol_sigma_r2"/>
</dbReference>
<dbReference type="Gene3D" id="1.10.1740.10">
    <property type="match status" value="1"/>
</dbReference>
<dbReference type="EMBL" id="CP002544">
    <property type="protein sequence ID" value="ADY32692.1"/>
    <property type="molecule type" value="Genomic_DNA"/>
</dbReference>
<dbReference type="NCBIfam" id="TIGR02937">
    <property type="entry name" value="sigma70-ECF"/>
    <property type="match status" value="1"/>
</dbReference>
<dbReference type="GO" id="GO:0006352">
    <property type="term" value="P:DNA-templated transcription initiation"/>
    <property type="evidence" value="ECO:0007669"/>
    <property type="project" value="InterPro"/>
</dbReference>
<dbReference type="PANTHER" id="PTHR43133">
    <property type="entry name" value="RNA POLYMERASE ECF-TYPE SIGMA FACTO"/>
    <property type="match status" value="1"/>
</dbReference>
<dbReference type="eggNOG" id="COG1595">
    <property type="taxonomic scope" value="Bacteria"/>
</dbReference>
<evidence type="ECO:0000256" key="2">
    <source>
        <dbReference type="ARBA" id="ARBA00023015"/>
    </source>
</evidence>
<dbReference type="KEGG" id="osp:Odosp_1671"/>
<dbReference type="InterPro" id="IPR036388">
    <property type="entry name" value="WH-like_DNA-bd_sf"/>
</dbReference>
<keyword evidence="2" id="KW-0805">Transcription regulation</keyword>
<dbReference type="Pfam" id="PF08281">
    <property type="entry name" value="Sigma70_r4_2"/>
    <property type="match status" value="1"/>
</dbReference>
<evidence type="ECO:0000313" key="7">
    <source>
        <dbReference type="EMBL" id="ADY32692.1"/>
    </source>
</evidence>
<dbReference type="PANTHER" id="PTHR43133:SF46">
    <property type="entry name" value="RNA POLYMERASE SIGMA-70 FACTOR ECF SUBFAMILY"/>
    <property type="match status" value="1"/>
</dbReference>
<dbReference type="SUPFAM" id="SSF88946">
    <property type="entry name" value="Sigma2 domain of RNA polymerase sigma factors"/>
    <property type="match status" value="1"/>
</dbReference>
<dbReference type="NCBIfam" id="TIGR02985">
    <property type="entry name" value="Sig70_bacteroi1"/>
    <property type="match status" value="1"/>
</dbReference>
<dbReference type="AlphaFoldDB" id="F9Z5M5"/>
<evidence type="ECO:0000256" key="1">
    <source>
        <dbReference type="ARBA" id="ARBA00010641"/>
    </source>
</evidence>
<comment type="similarity">
    <text evidence="1">Belongs to the sigma-70 factor family. ECF subfamily.</text>
</comment>
<feature type="domain" description="RNA polymerase sigma factor 70 region 4 type 2" evidence="6">
    <location>
        <begin position="139"/>
        <end position="186"/>
    </location>
</feature>
<accession>F9Z5M5</accession>
<reference evidence="7 8" key="1">
    <citation type="journal article" date="2011" name="Stand. Genomic Sci.">
        <title>Complete genome sequence of Odoribacter splanchnicus type strain (1651/6).</title>
        <authorList>
            <consortium name="US DOE Joint Genome Institute (JGI-PGF)"/>
            <person name="Goker M."/>
            <person name="Gronow S."/>
            <person name="Zeytun A."/>
            <person name="Nolan M."/>
            <person name="Lucas S."/>
            <person name="Lapidus A."/>
            <person name="Hammon N."/>
            <person name="Deshpande S."/>
            <person name="Cheng J.F."/>
            <person name="Pitluck S."/>
            <person name="Liolios K."/>
            <person name="Pagani I."/>
            <person name="Ivanova N."/>
            <person name="Mavromatis K."/>
            <person name="Ovchinikova G."/>
            <person name="Pati A."/>
            <person name="Tapia R."/>
            <person name="Han C."/>
            <person name="Goodwin L."/>
            <person name="Chen A."/>
            <person name="Palaniappan K."/>
            <person name="Land M."/>
            <person name="Hauser L."/>
            <person name="Jeffries C.D."/>
            <person name="Brambilla E.M."/>
            <person name="Rohde M."/>
            <person name="Detter J.C."/>
            <person name="Woyke T."/>
            <person name="Bristow J."/>
            <person name="Markowitz V."/>
            <person name="Hugenholtz P."/>
            <person name="Eisen J.A."/>
            <person name="Kyrpides N.C."/>
            <person name="Klenk H.P."/>
        </authorList>
    </citation>
    <scope>NUCLEOTIDE SEQUENCE [LARGE SCALE GENOMIC DNA]</scope>
    <source>
        <strain evidence="8">ATCC 29572 / DSM 20712 / JCM 15291 / NCTC 10825 / 1651/6</strain>
    </source>
</reference>
<dbReference type="PaxDb" id="709991-Odosp_1671"/>
<evidence type="ECO:0000259" key="6">
    <source>
        <dbReference type="Pfam" id="PF08281"/>
    </source>
</evidence>
<dbReference type="GO" id="GO:0003677">
    <property type="term" value="F:DNA binding"/>
    <property type="evidence" value="ECO:0007669"/>
    <property type="project" value="InterPro"/>
</dbReference>
<dbReference type="InterPro" id="IPR013324">
    <property type="entry name" value="RNA_pol_sigma_r3/r4-like"/>
</dbReference>